<evidence type="ECO:0000256" key="2">
    <source>
        <dbReference type="SAM" id="Phobius"/>
    </source>
</evidence>
<dbReference type="Proteomes" id="UP000182334">
    <property type="component" value="Chromosome II"/>
</dbReference>
<keyword evidence="4" id="KW-1185">Reference proteome</keyword>
<keyword evidence="2" id="KW-0812">Transmembrane</keyword>
<dbReference type="EMBL" id="LT635757">
    <property type="protein sequence ID" value="SGZ48931.1"/>
    <property type="molecule type" value="Genomic_DNA"/>
</dbReference>
<keyword evidence="2" id="KW-0472">Membrane</keyword>
<proteinExistence type="predicted"/>
<name>A0A1L0D962_9ASCO</name>
<feature type="region of interest" description="Disordered" evidence="1">
    <location>
        <begin position="1"/>
        <end position="27"/>
    </location>
</feature>
<accession>A0A1L0D962</accession>
<feature type="transmembrane region" description="Helical" evidence="2">
    <location>
        <begin position="146"/>
        <end position="167"/>
    </location>
</feature>
<dbReference type="OrthoDB" id="4083114at2759"/>
<organism evidence="3 4">
    <name type="scientific">Sungouiella intermedia</name>
    <dbReference type="NCBI Taxonomy" id="45354"/>
    <lineage>
        <taxon>Eukaryota</taxon>
        <taxon>Fungi</taxon>
        <taxon>Dikarya</taxon>
        <taxon>Ascomycota</taxon>
        <taxon>Saccharomycotina</taxon>
        <taxon>Pichiomycetes</taxon>
        <taxon>Metschnikowiaceae</taxon>
        <taxon>Sungouiella</taxon>
    </lineage>
</organism>
<evidence type="ECO:0000313" key="4">
    <source>
        <dbReference type="Proteomes" id="UP000182334"/>
    </source>
</evidence>
<feature type="compositionally biased region" description="Polar residues" evidence="1">
    <location>
        <begin position="14"/>
        <end position="27"/>
    </location>
</feature>
<feature type="transmembrane region" description="Helical" evidence="2">
    <location>
        <begin position="179"/>
        <end position="199"/>
    </location>
</feature>
<evidence type="ECO:0000256" key="1">
    <source>
        <dbReference type="SAM" id="MobiDB-lite"/>
    </source>
</evidence>
<feature type="transmembrane region" description="Helical" evidence="2">
    <location>
        <begin position="211"/>
        <end position="233"/>
    </location>
</feature>
<keyword evidence="2" id="KW-1133">Transmembrane helix</keyword>
<protein>
    <submittedName>
        <fullName evidence="3">CIC11C00000000304</fullName>
    </submittedName>
</protein>
<evidence type="ECO:0000313" key="3">
    <source>
        <dbReference type="EMBL" id="SGZ48931.1"/>
    </source>
</evidence>
<dbReference type="AlphaFoldDB" id="A0A1L0D962"/>
<sequence>MDWPQMPGSFPGTPLSNPRYNAATQSQTPVARADLPPPILFEQKEQVGTKTAAQRHLIGQLNSLTYFVIGYQFVKYCYSSCLPPLFFHSLIQQLLHVEEITGNNRSSRTIFSEAIALQERQAELTGIPFDRRGWARLLESRLTQFIYWKFLVVAVWHTLFVVIFLQGEAAGGRLANLSFGLWYSLSFMGESYPSSYLVLDPWWLRLWKLGLVELLVCDVVILVLQLCVFQSIYLQLTISPRGLALGEDEVNIVRAQPGGSGEVKVDLEGRMDVLHIKLFQLFDREAYM</sequence>
<gene>
    <name evidence="3" type="ORF">SAMEA4029010_CIC11G00000000304</name>
</gene>
<reference evidence="3 4" key="1">
    <citation type="submission" date="2016-10" db="EMBL/GenBank/DDBJ databases">
        <authorList>
            <person name="de Groot N.N."/>
        </authorList>
    </citation>
    <scope>NUCLEOTIDE SEQUENCE [LARGE SCALE GENOMIC DNA]</scope>
    <source>
        <strain evidence="3 4">CBS 141442</strain>
    </source>
</reference>